<gene>
    <name evidence="2" type="ORF">SAMN02745724_05151</name>
</gene>
<reference evidence="2 3" key="1">
    <citation type="submission" date="2016-10" db="EMBL/GenBank/DDBJ databases">
        <authorList>
            <person name="de Groot N.N."/>
        </authorList>
    </citation>
    <scope>NUCLEOTIDE SEQUENCE [LARGE SCALE GENOMIC DNA]</scope>
    <source>
        <strain evidence="2 3">DSM 6059</strain>
    </source>
</reference>
<dbReference type="InterPro" id="IPR015927">
    <property type="entry name" value="Peptidase_S24_S26A/B/C"/>
</dbReference>
<dbReference type="Gene3D" id="2.10.109.10">
    <property type="entry name" value="Umud Fragment, subunit A"/>
    <property type="match status" value="1"/>
</dbReference>
<keyword evidence="3" id="KW-1185">Reference proteome</keyword>
<dbReference type="Proteomes" id="UP000198862">
    <property type="component" value="Unassembled WGS sequence"/>
</dbReference>
<dbReference type="InterPro" id="IPR036286">
    <property type="entry name" value="LexA/Signal_pep-like_sf"/>
</dbReference>
<feature type="domain" description="Peptidase S24/S26A/S26B/S26C" evidence="1">
    <location>
        <begin position="19"/>
        <end position="114"/>
    </location>
</feature>
<evidence type="ECO:0000313" key="3">
    <source>
        <dbReference type="Proteomes" id="UP000198862"/>
    </source>
</evidence>
<protein>
    <submittedName>
        <fullName evidence="2">DNA polymerase V</fullName>
    </submittedName>
</protein>
<dbReference type="SUPFAM" id="SSF51306">
    <property type="entry name" value="LexA/Signal peptidase"/>
    <property type="match status" value="1"/>
</dbReference>
<dbReference type="InterPro" id="IPR039418">
    <property type="entry name" value="LexA-like"/>
</dbReference>
<proteinExistence type="predicted"/>
<dbReference type="EMBL" id="FOLO01000084">
    <property type="protein sequence ID" value="SFD67245.1"/>
    <property type="molecule type" value="Genomic_DNA"/>
</dbReference>
<evidence type="ECO:0000259" key="1">
    <source>
        <dbReference type="Pfam" id="PF00717"/>
    </source>
</evidence>
<organism evidence="2 3">
    <name type="scientific">Pseudoalteromonas denitrificans DSM 6059</name>
    <dbReference type="NCBI Taxonomy" id="1123010"/>
    <lineage>
        <taxon>Bacteria</taxon>
        <taxon>Pseudomonadati</taxon>
        <taxon>Pseudomonadota</taxon>
        <taxon>Gammaproteobacteria</taxon>
        <taxon>Alteromonadales</taxon>
        <taxon>Pseudoalteromonadaceae</taxon>
        <taxon>Pseudoalteromonas</taxon>
    </lineage>
</organism>
<dbReference type="CDD" id="cd06529">
    <property type="entry name" value="S24_LexA-like"/>
    <property type="match status" value="1"/>
</dbReference>
<dbReference type="RefSeq" id="WP_091991550.1">
    <property type="nucleotide sequence ID" value="NZ_FOLO01000084.1"/>
</dbReference>
<name>A0A1I1U9D3_9GAMM</name>
<dbReference type="AlphaFoldDB" id="A0A1I1U9D3"/>
<dbReference type="Pfam" id="PF00717">
    <property type="entry name" value="Peptidase_S24"/>
    <property type="match status" value="1"/>
</dbReference>
<evidence type="ECO:0000313" key="2">
    <source>
        <dbReference type="EMBL" id="SFD67245.1"/>
    </source>
</evidence>
<sequence>MKVEQIFSNDEINGVEYKNLSKSLQQILIENPNATFLGSASGNSMEGVGIYSDDILVIDRALDYKQNDVIVVDFNGSFACKIIDVKNKQLISASEEYPPIKITRQDKIQVEGVVTKSIRMHRTPPELSDFS</sequence>
<dbReference type="OrthoDB" id="9787787at2"/>
<accession>A0A1I1U9D3</accession>
<dbReference type="STRING" id="1123010.SAMN02745724_05151"/>